<dbReference type="EMBL" id="BSYO01000015">
    <property type="protein sequence ID" value="GMH15507.1"/>
    <property type="molecule type" value="Genomic_DNA"/>
</dbReference>
<evidence type="ECO:0000313" key="1">
    <source>
        <dbReference type="EMBL" id="GMH15507.1"/>
    </source>
</evidence>
<dbReference type="AlphaFoldDB" id="A0AAD3XS32"/>
<comment type="caution">
    <text evidence="1">The sequence shown here is derived from an EMBL/GenBank/DDBJ whole genome shotgun (WGS) entry which is preliminary data.</text>
</comment>
<dbReference type="Proteomes" id="UP001279734">
    <property type="component" value="Unassembled WGS sequence"/>
</dbReference>
<name>A0AAD3XS32_NEPGR</name>
<reference evidence="1" key="1">
    <citation type="submission" date="2023-05" db="EMBL/GenBank/DDBJ databases">
        <title>Nepenthes gracilis genome sequencing.</title>
        <authorList>
            <person name="Fukushima K."/>
        </authorList>
    </citation>
    <scope>NUCLEOTIDE SEQUENCE</scope>
    <source>
        <strain evidence="1">SING2019-196</strain>
    </source>
</reference>
<organism evidence="1 2">
    <name type="scientific">Nepenthes gracilis</name>
    <name type="common">Slender pitcher plant</name>
    <dbReference type="NCBI Taxonomy" id="150966"/>
    <lineage>
        <taxon>Eukaryota</taxon>
        <taxon>Viridiplantae</taxon>
        <taxon>Streptophyta</taxon>
        <taxon>Embryophyta</taxon>
        <taxon>Tracheophyta</taxon>
        <taxon>Spermatophyta</taxon>
        <taxon>Magnoliopsida</taxon>
        <taxon>eudicotyledons</taxon>
        <taxon>Gunneridae</taxon>
        <taxon>Pentapetalae</taxon>
        <taxon>Caryophyllales</taxon>
        <taxon>Nepenthaceae</taxon>
        <taxon>Nepenthes</taxon>
    </lineage>
</organism>
<accession>A0AAD3XS32</accession>
<evidence type="ECO:0000313" key="2">
    <source>
        <dbReference type="Proteomes" id="UP001279734"/>
    </source>
</evidence>
<keyword evidence="2" id="KW-1185">Reference proteome</keyword>
<protein>
    <submittedName>
        <fullName evidence="1">Uncharacterized protein</fullName>
    </submittedName>
</protein>
<gene>
    <name evidence="1" type="ORF">Nepgr_017348</name>
</gene>
<proteinExistence type="predicted"/>
<sequence length="101" mass="11547">MECHKCQTAEAEDGMYLAGVMPVAKSLGTKLPVQKTVDAQLATQIVESHEKERLRLEAWVLESKILHDFILFDGYMANLLKRFDRGFQDYGELVLRDELGF</sequence>